<gene>
    <name evidence="2" type="ORF">CEXT_313111</name>
</gene>
<evidence type="ECO:0000256" key="1">
    <source>
        <dbReference type="SAM" id="MobiDB-lite"/>
    </source>
</evidence>
<dbReference type="Proteomes" id="UP001054945">
    <property type="component" value="Unassembled WGS sequence"/>
</dbReference>
<feature type="region of interest" description="Disordered" evidence="1">
    <location>
        <begin position="45"/>
        <end position="111"/>
    </location>
</feature>
<accession>A0AAV4MAH1</accession>
<comment type="caution">
    <text evidence="2">The sequence shown here is derived from an EMBL/GenBank/DDBJ whole genome shotgun (WGS) entry which is preliminary data.</text>
</comment>
<evidence type="ECO:0000313" key="2">
    <source>
        <dbReference type="EMBL" id="GIX69433.1"/>
    </source>
</evidence>
<feature type="compositionally biased region" description="Basic and acidic residues" evidence="1">
    <location>
        <begin position="77"/>
        <end position="90"/>
    </location>
</feature>
<proteinExistence type="predicted"/>
<dbReference type="AlphaFoldDB" id="A0AAV4MAH1"/>
<evidence type="ECO:0000313" key="3">
    <source>
        <dbReference type="Proteomes" id="UP001054945"/>
    </source>
</evidence>
<dbReference type="EMBL" id="BPLR01019584">
    <property type="protein sequence ID" value="GIX69433.1"/>
    <property type="molecule type" value="Genomic_DNA"/>
</dbReference>
<feature type="compositionally biased region" description="Polar residues" evidence="1">
    <location>
        <begin position="93"/>
        <end position="111"/>
    </location>
</feature>
<feature type="compositionally biased region" description="Polar residues" evidence="1">
    <location>
        <begin position="59"/>
        <end position="74"/>
    </location>
</feature>
<organism evidence="2 3">
    <name type="scientific">Caerostris extrusa</name>
    <name type="common">Bark spider</name>
    <name type="synonym">Caerostris bankana</name>
    <dbReference type="NCBI Taxonomy" id="172846"/>
    <lineage>
        <taxon>Eukaryota</taxon>
        <taxon>Metazoa</taxon>
        <taxon>Ecdysozoa</taxon>
        <taxon>Arthropoda</taxon>
        <taxon>Chelicerata</taxon>
        <taxon>Arachnida</taxon>
        <taxon>Araneae</taxon>
        <taxon>Araneomorphae</taxon>
        <taxon>Entelegynae</taxon>
        <taxon>Araneoidea</taxon>
        <taxon>Araneidae</taxon>
        <taxon>Caerostris</taxon>
    </lineage>
</organism>
<keyword evidence="3" id="KW-1185">Reference proteome</keyword>
<sequence>MNYLQSSGSKDHLIGIRNKLFHADFRICIAKEESSRFSGASSLMKREKIKSSNKKIRTMKSNSRGKNIGQSFLHHTQLKESKAVNDRGDDVGMSSSRRATNSATDGTQSTIAEVNQLLSKPRILPLSRSRPADIEKPSRLQWELIWVAAHCFSLPTTTAR</sequence>
<protein>
    <submittedName>
        <fullName evidence="2">Uncharacterized protein</fullName>
    </submittedName>
</protein>
<reference evidence="2 3" key="1">
    <citation type="submission" date="2021-06" db="EMBL/GenBank/DDBJ databases">
        <title>Caerostris extrusa draft genome.</title>
        <authorList>
            <person name="Kono N."/>
            <person name="Arakawa K."/>
        </authorList>
    </citation>
    <scope>NUCLEOTIDE SEQUENCE [LARGE SCALE GENOMIC DNA]</scope>
</reference>
<name>A0AAV4MAH1_CAEEX</name>